<keyword evidence="1" id="KW-0812">Transmembrane</keyword>
<proteinExistence type="predicted"/>
<reference evidence="3" key="1">
    <citation type="submission" date="2017-06" db="EMBL/GenBank/DDBJ databases">
        <authorList>
            <person name="Varghese N."/>
            <person name="Submissions S."/>
        </authorList>
    </citation>
    <scope>NUCLEOTIDE SEQUENCE [LARGE SCALE GENOMIC DNA]</scope>
    <source>
        <strain evidence="3">JCM 23211</strain>
    </source>
</reference>
<feature type="transmembrane region" description="Helical" evidence="1">
    <location>
        <begin position="257"/>
        <end position="274"/>
    </location>
</feature>
<evidence type="ECO:0000256" key="1">
    <source>
        <dbReference type="SAM" id="Phobius"/>
    </source>
</evidence>
<keyword evidence="1" id="KW-0472">Membrane</keyword>
<dbReference type="Proteomes" id="UP000198327">
    <property type="component" value="Unassembled WGS sequence"/>
</dbReference>
<name>A0A239MX61_9NOCA</name>
<protein>
    <submittedName>
        <fullName evidence="2">Uncharacterized protein</fullName>
    </submittedName>
</protein>
<accession>A0A239MX61</accession>
<gene>
    <name evidence="2" type="ORF">SAMN05421642_12355</name>
</gene>
<feature type="transmembrane region" description="Helical" evidence="1">
    <location>
        <begin position="199"/>
        <end position="222"/>
    </location>
</feature>
<dbReference type="AlphaFoldDB" id="A0A239MX61"/>
<dbReference type="EMBL" id="FZOW01000023">
    <property type="protein sequence ID" value="SNT46752.1"/>
    <property type="molecule type" value="Genomic_DNA"/>
</dbReference>
<organism evidence="2 3">
    <name type="scientific">Rhodococcoides kyotonense</name>
    <dbReference type="NCBI Taxonomy" id="398843"/>
    <lineage>
        <taxon>Bacteria</taxon>
        <taxon>Bacillati</taxon>
        <taxon>Actinomycetota</taxon>
        <taxon>Actinomycetes</taxon>
        <taxon>Mycobacteriales</taxon>
        <taxon>Nocardiaceae</taxon>
        <taxon>Rhodococcoides</taxon>
    </lineage>
</organism>
<evidence type="ECO:0000313" key="3">
    <source>
        <dbReference type="Proteomes" id="UP000198327"/>
    </source>
</evidence>
<keyword evidence="3" id="KW-1185">Reference proteome</keyword>
<evidence type="ECO:0000313" key="2">
    <source>
        <dbReference type="EMBL" id="SNT46752.1"/>
    </source>
</evidence>
<keyword evidence="1" id="KW-1133">Transmembrane helix</keyword>
<sequence>MILAGRQSLLYDPAMSLTLEWLRANTWLLTILGAVVAATIAITVYRKNASPKTVDYQVVDEFSMLVAKDKIKPNGLAVTYGGRVIENPRVAIIQFKNNGRSTISESDYRQGIVVELDGKRAVHATITQESAQNLVLSESDDGSSKSSPAEIFPHYWNPRESFTMRFLFDSQPGDLAVSCRFKDQSRPMRNLRKIDSERFLPPLLKLAVFVVAALGVLLSLLLDVHVFLIDKLILLNPEFNEPAYGAIRTWSKLATHLYSLAAISLAAIVVGMWVRKKIQ</sequence>
<feature type="transmembrane region" description="Helical" evidence="1">
    <location>
        <begin position="26"/>
        <end position="45"/>
    </location>
</feature>